<comment type="caution">
    <text evidence="1">The sequence shown here is derived from an EMBL/GenBank/DDBJ whole genome shotgun (WGS) entry which is preliminary data.</text>
</comment>
<dbReference type="Gene3D" id="1.10.150.810">
    <property type="match status" value="1"/>
</dbReference>
<name>A0A8S9VCL1_PHYIN</name>
<evidence type="ECO:0000313" key="1">
    <source>
        <dbReference type="EMBL" id="KAF4149947.1"/>
    </source>
</evidence>
<reference evidence="1" key="1">
    <citation type="submission" date="2020-03" db="EMBL/GenBank/DDBJ databases">
        <title>Hybrid Assembly of Korean Phytophthora infestans isolates.</title>
        <authorList>
            <person name="Prokchorchik M."/>
            <person name="Lee Y."/>
            <person name="Seo J."/>
            <person name="Cho J.-H."/>
            <person name="Park Y.-E."/>
            <person name="Jang D.-C."/>
            <person name="Im J.-S."/>
            <person name="Choi J.-G."/>
            <person name="Park H.-J."/>
            <person name="Lee G.-B."/>
            <person name="Lee Y.-G."/>
            <person name="Hong S.-Y."/>
            <person name="Cho K."/>
            <person name="Sohn K.H."/>
        </authorList>
    </citation>
    <scope>NUCLEOTIDE SEQUENCE</scope>
    <source>
        <strain evidence="1">KR_2_A2</strain>
    </source>
</reference>
<dbReference type="AlphaFoldDB" id="A0A8S9VCL1"/>
<protein>
    <submittedName>
        <fullName evidence="1">Uncharacterized protein</fullName>
    </submittedName>
</protein>
<sequence>MTHPVNAFGIMLALEKLGLLEVVHRDLTRAALVFVVLKEKERDFKRQEIVSAATGCSPVKSIKGIGPVTERMLAAREIHTVG</sequence>
<evidence type="ECO:0000313" key="2">
    <source>
        <dbReference type="Proteomes" id="UP000704712"/>
    </source>
</evidence>
<gene>
    <name evidence="1" type="ORF">GN958_ATG00886</name>
</gene>
<dbReference type="Proteomes" id="UP000704712">
    <property type="component" value="Unassembled WGS sequence"/>
</dbReference>
<organism evidence="1 2">
    <name type="scientific">Phytophthora infestans</name>
    <name type="common">Potato late blight agent</name>
    <name type="synonym">Botrytis infestans</name>
    <dbReference type="NCBI Taxonomy" id="4787"/>
    <lineage>
        <taxon>Eukaryota</taxon>
        <taxon>Sar</taxon>
        <taxon>Stramenopiles</taxon>
        <taxon>Oomycota</taxon>
        <taxon>Peronosporomycetes</taxon>
        <taxon>Peronosporales</taxon>
        <taxon>Peronosporaceae</taxon>
        <taxon>Phytophthora</taxon>
    </lineage>
</organism>
<accession>A0A8S9VCL1</accession>
<dbReference type="EMBL" id="JAACNO010000105">
    <property type="protein sequence ID" value="KAF4149947.1"/>
    <property type="molecule type" value="Genomic_DNA"/>
</dbReference>
<proteinExistence type="predicted"/>